<accession>A0A3P1VEB5</accession>
<dbReference type="Gene3D" id="2.40.50.140">
    <property type="entry name" value="Nucleic acid-binding proteins"/>
    <property type="match status" value="1"/>
</dbReference>
<evidence type="ECO:0000313" key="4">
    <source>
        <dbReference type="Proteomes" id="UP000281771"/>
    </source>
</evidence>
<gene>
    <name evidence="3" type="ORF">EII38_03185</name>
</gene>
<organism evidence="3 4">
    <name type="scientific">Streptococcus minor</name>
    <dbReference type="NCBI Taxonomy" id="229549"/>
    <lineage>
        <taxon>Bacteria</taxon>
        <taxon>Bacillati</taxon>
        <taxon>Bacillota</taxon>
        <taxon>Bacilli</taxon>
        <taxon>Lactobacillales</taxon>
        <taxon>Streptococcaceae</taxon>
        <taxon>Streptococcus</taxon>
    </lineage>
</organism>
<comment type="caution">
    <text evidence="3">The sequence shown here is derived from an EMBL/GenBank/DDBJ whole genome shotgun (WGS) entry which is preliminary data.</text>
</comment>
<sequence>MDKEKMININTSLVEEPVFSSFEKDGQEVKEANFTLVKKYGGGKEYTKCSVYGEKSEVVRDFKKGDFIHVFGYFKERAKEDKVFKSFIVKSLNKIENKNKNENNKEEK</sequence>
<dbReference type="InterPro" id="IPR000424">
    <property type="entry name" value="Primosome_PriB/ssb"/>
</dbReference>
<reference evidence="3 4" key="1">
    <citation type="submission" date="2018-11" db="EMBL/GenBank/DDBJ databases">
        <title>Genomes From Bacteria Associated with the Canine Oral Cavity: a Test Case for Automated Genome-Based Taxonomic Assignment.</title>
        <authorList>
            <person name="Coil D.A."/>
            <person name="Jospin G."/>
            <person name="Darling A.E."/>
            <person name="Wallis C."/>
            <person name="Davis I.J."/>
            <person name="Harris S."/>
            <person name="Eisen J.A."/>
            <person name="Holcombe L.J."/>
            <person name="O'Flynn C."/>
        </authorList>
    </citation>
    <scope>NUCLEOTIDE SEQUENCE [LARGE SCALE GENOMIC DNA]</scope>
    <source>
        <strain evidence="3 4">OH4621_COT-116</strain>
    </source>
</reference>
<keyword evidence="4" id="KW-1185">Reference proteome</keyword>
<dbReference type="EMBL" id="RQZA01000002">
    <property type="protein sequence ID" value="RRD31770.1"/>
    <property type="molecule type" value="Genomic_DNA"/>
</dbReference>
<dbReference type="RefSeq" id="WP_124776006.1">
    <property type="nucleotide sequence ID" value="NZ_RQZA01000002.1"/>
</dbReference>
<evidence type="ECO:0000256" key="1">
    <source>
        <dbReference type="ARBA" id="ARBA00023125"/>
    </source>
</evidence>
<name>A0A3P1VEB5_9STRE</name>
<dbReference type="SUPFAM" id="SSF50249">
    <property type="entry name" value="Nucleic acid-binding proteins"/>
    <property type="match status" value="1"/>
</dbReference>
<dbReference type="AlphaFoldDB" id="A0A3P1VEB5"/>
<proteinExistence type="predicted"/>
<dbReference type="GO" id="GO:0003697">
    <property type="term" value="F:single-stranded DNA binding"/>
    <property type="evidence" value="ECO:0007669"/>
    <property type="project" value="InterPro"/>
</dbReference>
<evidence type="ECO:0000313" key="3">
    <source>
        <dbReference type="EMBL" id="RRD31770.1"/>
    </source>
</evidence>
<dbReference type="InterPro" id="IPR012340">
    <property type="entry name" value="NA-bd_OB-fold"/>
</dbReference>
<dbReference type="Proteomes" id="UP000281771">
    <property type="component" value="Unassembled WGS sequence"/>
</dbReference>
<keyword evidence="1 2" id="KW-0238">DNA-binding</keyword>
<protein>
    <submittedName>
        <fullName evidence="3">Single-stranded DNA-binding protein</fullName>
    </submittedName>
</protein>
<evidence type="ECO:0000256" key="2">
    <source>
        <dbReference type="PROSITE-ProRule" id="PRU00252"/>
    </source>
</evidence>
<dbReference type="PROSITE" id="PS50935">
    <property type="entry name" value="SSB"/>
    <property type="match status" value="1"/>
</dbReference>